<keyword evidence="1" id="KW-0812">Transmembrane</keyword>
<dbReference type="AlphaFoldDB" id="A0A812DUD4"/>
<feature type="transmembrane region" description="Helical" evidence="1">
    <location>
        <begin position="56"/>
        <end position="76"/>
    </location>
</feature>
<reference evidence="2" key="1">
    <citation type="submission" date="2021-01" db="EMBL/GenBank/DDBJ databases">
        <authorList>
            <person name="Li R."/>
            <person name="Bekaert M."/>
        </authorList>
    </citation>
    <scope>NUCLEOTIDE SEQUENCE</scope>
    <source>
        <strain evidence="2">Farmed</strain>
    </source>
</reference>
<feature type="transmembrane region" description="Helical" evidence="1">
    <location>
        <begin position="211"/>
        <end position="229"/>
    </location>
</feature>
<evidence type="ECO:0000256" key="1">
    <source>
        <dbReference type="SAM" id="Phobius"/>
    </source>
</evidence>
<accession>A0A812DUD4</accession>
<feature type="transmembrane region" description="Helical" evidence="1">
    <location>
        <begin position="123"/>
        <end position="145"/>
    </location>
</feature>
<feature type="transmembrane region" description="Helical" evidence="1">
    <location>
        <begin position="157"/>
        <end position="179"/>
    </location>
</feature>
<keyword evidence="1" id="KW-0472">Membrane</keyword>
<sequence>MRQIVVSPSFAFFLILFIHFSTLSFLFVFFFFFFFLNLPHLSSVFPSLLGGRFPPFLFSGLFFLWSPAHFLSFAFLSPCHGHFVASVFFSFTLFSFFFSFFFFSKAITLHIGLHQNLYLLPSLSQICFCFPQFGHLWTLLSLFLSCSSIFIFHPFSYVLSLLGIYEAFFLISFFFLLWLGLFMTFLFLISSLLVTAWFTHLFLFSSYFVRYIMFIFPFFLLFFSFVTAWCFSNFLLSFLLFFLLVSHLFFWPTLFFLFFFFNSFYFCHTLLILFPLIFFFCNIFFLFIIIISLFAFFNCPLSQFPSHTNTFYDLLSFLIFVNFLFLVSFLLYLLSLFVYLLYFFISLSFSFICFSLFSLSLSLSLSAYFSFFITHFH</sequence>
<dbReference type="Proteomes" id="UP000597762">
    <property type="component" value="Unassembled WGS sequence"/>
</dbReference>
<name>A0A812DUD4_ACAPH</name>
<feature type="transmembrane region" description="Helical" evidence="1">
    <location>
        <begin position="317"/>
        <end position="342"/>
    </location>
</feature>
<keyword evidence="3" id="KW-1185">Reference proteome</keyword>
<feature type="transmembrane region" description="Helical" evidence="1">
    <location>
        <begin position="185"/>
        <end position="204"/>
    </location>
</feature>
<organism evidence="2 3">
    <name type="scientific">Acanthosepion pharaonis</name>
    <name type="common">Pharaoh cuttlefish</name>
    <name type="synonym">Sepia pharaonis</name>
    <dbReference type="NCBI Taxonomy" id="158019"/>
    <lineage>
        <taxon>Eukaryota</taxon>
        <taxon>Metazoa</taxon>
        <taxon>Spiralia</taxon>
        <taxon>Lophotrochozoa</taxon>
        <taxon>Mollusca</taxon>
        <taxon>Cephalopoda</taxon>
        <taxon>Coleoidea</taxon>
        <taxon>Decapodiformes</taxon>
        <taxon>Sepiida</taxon>
        <taxon>Sepiina</taxon>
        <taxon>Sepiidae</taxon>
        <taxon>Acanthosepion</taxon>
    </lineage>
</organism>
<feature type="transmembrane region" description="Helical" evidence="1">
    <location>
        <begin position="273"/>
        <end position="297"/>
    </location>
</feature>
<evidence type="ECO:0000313" key="2">
    <source>
        <dbReference type="EMBL" id="CAE1309184.1"/>
    </source>
</evidence>
<keyword evidence="1" id="KW-1133">Transmembrane helix</keyword>
<proteinExistence type="predicted"/>
<gene>
    <name evidence="2" type="ORF">SPHA_60944</name>
</gene>
<feature type="transmembrane region" description="Helical" evidence="1">
    <location>
        <begin position="349"/>
        <end position="373"/>
    </location>
</feature>
<feature type="transmembrane region" description="Helical" evidence="1">
    <location>
        <begin position="83"/>
        <end position="103"/>
    </location>
</feature>
<feature type="transmembrane region" description="Helical" evidence="1">
    <location>
        <begin position="235"/>
        <end position="261"/>
    </location>
</feature>
<dbReference type="EMBL" id="CAHIKZ030004269">
    <property type="protein sequence ID" value="CAE1309184.1"/>
    <property type="molecule type" value="Genomic_DNA"/>
</dbReference>
<feature type="transmembrane region" description="Helical" evidence="1">
    <location>
        <begin position="12"/>
        <end position="36"/>
    </location>
</feature>
<evidence type="ECO:0000313" key="3">
    <source>
        <dbReference type="Proteomes" id="UP000597762"/>
    </source>
</evidence>
<protein>
    <submittedName>
        <fullName evidence="2">Uncharacterized protein</fullName>
    </submittedName>
</protein>
<comment type="caution">
    <text evidence="2">The sequence shown here is derived from an EMBL/GenBank/DDBJ whole genome shotgun (WGS) entry which is preliminary data.</text>
</comment>